<dbReference type="InterPro" id="IPR029062">
    <property type="entry name" value="Class_I_gatase-like"/>
</dbReference>
<keyword evidence="1" id="KW-0315">Glutamine amidotransferase</keyword>
<dbReference type="CDD" id="cd01745">
    <property type="entry name" value="GATase1_2"/>
    <property type="match status" value="1"/>
</dbReference>
<name>A0ABS4GBH1_9FIRM</name>
<organism evidence="1 2">
    <name type="scientific">Sedimentibacter acidaminivorans</name>
    <dbReference type="NCBI Taxonomy" id="913099"/>
    <lineage>
        <taxon>Bacteria</taxon>
        <taxon>Bacillati</taxon>
        <taxon>Bacillota</taxon>
        <taxon>Tissierellia</taxon>
        <taxon>Sedimentibacter</taxon>
    </lineage>
</organism>
<proteinExistence type="predicted"/>
<dbReference type="InterPro" id="IPR011697">
    <property type="entry name" value="Peptidase_C26"/>
</dbReference>
<reference evidence="1 2" key="1">
    <citation type="submission" date="2021-03" db="EMBL/GenBank/DDBJ databases">
        <title>Genomic Encyclopedia of Type Strains, Phase IV (KMG-IV): sequencing the most valuable type-strain genomes for metagenomic binning, comparative biology and taxonomic classification.</title>
        <authorList>
            <person name="Goeker M."/>
        </authorList>
    </citation>
    <scope>NUCLEOTIDE SEQUENCE [LARGE SCALE GENOMIC DNA]</scope>
    <source>
        <strain evidence="1 2">DSM 24004</strain>
    </source>
</reference>
<dbReference type="InterPro" id="IPR044668">
    <property type="entry name" value="PuuD-like"/>
</dbReference>
<evidence type="ECO:0000313" key="2">
    <source>
        <dbReference type="Proteomes" id="UP001519342"/>
    </source>
</evidence>
<evidence type="ECO:0000313" key="1">
    <source>
        <dbReference type="EMBL" id="MBP1925030.1"/>
    </source>
</evidence>
<dbReference type="Proteomes" id="UP001519342">
    <property type="component" value="Unassembled WGS sequence"/>
</dbReference>
<dbReference type="PROSITE" id="PS51273">
    <property type="entry name" value="GATASE_TYPE_1"/>
    <property type="match status" value="1"/>
</dbReference>
<dbReference type="SUPFAM" id="SSF52317">
    <property type="entry name" value="Class I glutamine amidotransferase-like"/>
    <property type="match status" value="1"/>
</dbReference>
<sequence>MRPVIGITSYFVKSYEVDGFRPRGVKGQDMLMSTMDYFKSVERAGGVPIAIPVIKSPNYIEDITDKIDGLILAGGPDIYPLLYDKSISRGCKKIVADRDRFELELLKKTLEKSKPVFGICRGFHMLNIFFGGTLYQDIYFDNLTNIAHSGSKATPDEPCHSVYFEKGSLFNNVLGDKTNVNSFHHQAIKVIGKGLKAVGWSCEDDLIEAIVHESIDSILGVQWHPEMMAENNYEQIKILKYFVNLVKSKGEKNEN</sequence>
<keyword evidence="2" id="KW-1185">Reference proteome</keyword>
<dbReference type="PANTHER" id="PTHR43235">
    <property type="entry name" value="GLUTAMINE AMIDOTRANSFERASE PB2B2.05-RELATED"/>
    <property type="match status" value="1"/>
</dbReference>
<accession>A0ABS4GBH1</accession>
<dbReference type="Pfam" id="PF07722">
    <property type="entry name" value="Peptidase_C26"/>
    <property type="match status" value="1"/>
</dbReference>
<comment type="caution">
    <text evidence="1">The sequence shown here is derived from an EMBL/GenBank/DDBJ whole genome shotgun (WGS) entry which is preliminary data.</text>
</comment>
<protein>
    <submittedName>
        <fullName evidence="1">Glutamine amidotransferase</fullName>
    </submittedName>
</protein>
<gene>
    <name evidence="1" type="ORF">J2Z76_000887</name>
</gene>
<dbReference type="Gene3D" id="3.40.50.880">
    <property type="match status" value="1"/>
</dbReference>
<dbReference type="EMBL" id="JAGGKS010000002">
    <property type="protein sequence ID" value="MBP1925030.1"/>
    <property type="molecule type" value="Genomic_DNA"/>
</dbReference>
<dbReference type="PANTHER" id="PTHR43235:SF1">
    <property type="entry name" value="GLUTAMINE AMIDOTRANSFERASE PB2B2.05-RELATED"/>
    <property type="match status" value="1"/>
</dbReference>
<dbReference type="RefSeq" id="WP_209510783.1">
    <property type="nucleotide sequence ID" value="NZ_JAGGKS010000002.1"/>
</dbReference>